<reference evidence="2 3" key="1">
    <citation type="journal article" date="2019" name="Int. J. Syst. Evol. Microbiol.">
        <title>The Global Catalogue of Microorganisms (GCM) 10K type strain sequencing project: providing services to taxonomists for standard genome sequencing and annotation.</title>
        <authorList>
            <consortium name="The Broad Institute Genomics Platform"/>
            <consortium name="The Broad Institute Genome Sequencing Center for Infectious Disease"/>
            <person name="Wu L."/>
            <person name="Ma J."/>
        </authorList>
    </citation>
    <scope>NUCLEOTIDE SEQUENCE [LARGE SCALE GENOMIC DNA]</scope>
    <source>
        <strain evidence="2 3">JCM 13581</strain>
    </source>
</reference>
<feature type="signal peptide" evidence="1">
    <location>
        <begin position="1"/>
        <end position="23"/>
    </location>
</feature>
<organism evidence="2 3">
    <name type="scientific">Streptomyces sodiiphilus</name>
    <dbReference type="NCBI Taxonomy" id="226217"/>
    <lineage>
        <taxon>Bacteria</taxon>
        <taxon>Bacillati</taxon>
        <taxon>Actinomycetota</taxon>
        <taxon>Actinomycetes</taxon>
        <taxon>Kitasatosporales</taxon>
        <taxon>Streptomycetaceae</taxon>
        <taxon>Streptomyces</taxon>
    </lineage>
</organism>
<dbReference type="PROSITE" id="PS51257">
    <property type="entry name" value="PROKAR_LIPOPROTEIN"/>
    <property type="match status" value="1"/>
</dbReference>
<evidence type="ECO:0000256" key="1">
    <source>
        <dbReference type="SAM" id="SignalP"/>
    </source>
</evidence>
<dbReference type="Gene3D" id="1.10.4030.10">
    <property type="entry name" value="Porin chaperone SurA, peptide-binding domain"/>
    <property type="match status" value="1"/>
</dbReference>
<feature type="chain" id="PRO_5046809996" evidence="1">
    <location>
        <begin position="24"/>
        <end position="214"/>
    </location>
</feature>
<evidence type="ECO:0000313" key="2">
    <source>
        <dbReference type="EMBL" id="GAA1914775.1"/>
    </source>
</evidence>
<keyword evidence="1" id="KW-0732">Signal</keyword>
<dbReference type="SUPFAM" id="SSF109998">
    <property type="entry name" value="Triger factor/SurA peptide-binding domain-like"/>
    <property type="match status" value="1"/>
</dbReference>
<dbReference type="Pfam" id="PF13624">
    <property type="entry name" value="SurA_N_3"/>
    <property type="match status" value="1"/>
</dbReference>
<dbReference type="Proteomes" id="UP001501303">
    <property type="component" value="Unassembled WGS sequence"/>
</dbReference>
<protein>
    <submittedName>
        <fullName evidence="2">SurA N-terminal domain-containing protein</fullName>
    </submittedName>
</protein>
<evidence type="ECO:0000313" key="3">
    <source>
        <dbReference type="Proteomes" id="UP001501303"/>
    </source>
</evidence>
<comment type="caution">
    <text evidence="2">The sequence shown here is derived from an EMBL/GenBank/DDBJ whole genome shotgun (WGS) entry which is preliminary data.</text>
</comment>
<dbReference type="InterPro" id="IPR027304">
    <property type="entry name" value="Trigger_fact/SurA_dom_sf"/>
</dbReference>
<accession>A0ABN2PBK0</accession>
<gene>
    <name evidence="2" type="ORF">GCM10009716_25280</name>
</gene>
<name>A0ABN2PBK0_9ACTN</name>
<dbReference type="EMBL" id="BAAAMJ010000026">
    <property type="protein sequence ID" value="GAA1914775.1"/>
    <property type="molecule type" value="Genomic_DNA"/>
</dbReference>
<keyword evidence="3" id="KW-1185">Reference proteome</keyword>
<dbReference type="RefSeq" id="WP_344261596.1">
    <property type="nucleotide sequence ID" value="NZ_BAAAMJ010000026.1"/>
</dbReference>
<proteinExistence type="predicted"/>
<sequence>MKRRLSALSVSAAALLVAAPLLTGCTTDSRPGIAAVVGDEQISLSQVQNQVEAVRQAQREDENADQLIAASAQLPRETVNYLVYQEVVELAAADAGVDVSRREVQQERANLEENAGGVEELERAALMQNGLPLASEHIDGVLRTQLLIQRLAEKIGAGPDERGQEMLGQLLANTGEEAGVQVNPRYGRWDPEVLSLVDADTPWLRVPTMDDEEA</sequence>